<dbReference type="InterPro" id="IPR026784">
    <property type="entry name" value="Coact_PPARg"/>
</dbReference>
<dbReference type="GO" id="GO:0005634">
    <property type="term" value="C:nucleus"/>
    <property type="evidence" value="ECO:0007669"/>
    <property type="project" value="TreeGrafter"/>
</dbReference>
<evidence type="ECO:0000313" key="4">
    <source>
        <dbReference type="Proteomes" id="UP000807504"/>
    </source>
</evidence>
<feature type="domain" description="XPG N-terminal" evidence="2">
    <location>
        <begin position="1"/>
        <end position="112"/>
    </location>
</feature>
<dbReference type="CDD" id="cd18672">
    <property type="entry name" value="PIN_FAM120B-like"/>
    <property type="match status" value="1"/>
</dbReference>
<dbReference type="InterPro" id="IPR006085">
    <property type="entry name" value="XPG_DNA_repair_N"/>
</dbReference>
<comment type="similarity">
    <text evidence="1">Belongs to the constitutive coactivator of PPAR-gamma family.</text>
</comment>
<dbReference type="Gene3D" id="3.40.50.1010">
    <property type="entry name" value="5'-nuclease"/>
    <property type="match status" value="1"/>
</dbReference>
<reference evidence="3" key="2">
    <citation type="submission" date="2020-06" db="EMBL/GenBank/DDBJ databases">
        <authorList>
            <person name="Sheffer M."/>
        </authorList>
    </citation>
    <scope>NUCLEOTIDE SEQUENCE</scope>
</reference>
<keyword evidence="4" id="KW-1185">Reference proteome</keyword>
<dbReference type="AlphaFoldDB" id="A0A8T0EKW2"/>
<reference evidence="3" key="1">
    <citation type="journal article" date="2020" name="bioRxiv">
        <title>Chromosome-level reference genome of the European wasp spider Argiope bruennichi: a resource for studies on range expansion and evolutionary adaptation.</title>
        <authorList>
            <person name="Sheffer M.M."/>
            <person name="Hoppe A."/>
            <person name="Krehenwinkel H."/>
            <person name="Uhl G."/>
            <person name="Kuss A.W."/>
            <person name="Jensen L."/>
            <person name="Jensen C."/>
            <person name="Gillespie R.G."/>
            <person name="Hoff K.J."/>
            <person name="Prost S."/>
        </authorList>
    </citation>
    <scope>NUCLEOTIDE SEQUENCE</scope>
</reference>
<protein>
    <submittedName>
        <fullName evidence="3">Constitutive coactivator of peroxisome like protein</fullName>
    </submittedName>
</protein>
<dbReference type="PANTHER" id="PTHR15976:SF17">
    <property type="entry name" value="CONSTITUTIVE COACTIVATOR OF PEROXISOME PROLIFERATOR-ACTIVATED RECEPTOR GAMMA"/>
    <property type="match status" value="1"/>
</dbReference>
<dbReference type="OMA" id="MPWEVFD"/>
<dbReference type="InterPro" id="IPR029060">
    <property type="entry name" value="PIN-like_dom_sf"/>
</dbReference>
<evidence type="ECO:0000313" key="3">
    <source>
        <dbReference type="EMBL" id="KAF8773145.1"/>
    </source>
</evidence>
<comment type="caution">
    <text evidence="3">The sequence shown here is derived from an EMBL/GenBank/DDBJ whole genome shotgun (WGS) entry which is preliminary data.</text>
</comment>
<name>A0A8T0EKW2_ARGBR</name>
<dbReference type="PANTHER" id="PTHR15976">
    <property type="entry name" value="CONSTITUTIVE COACTIVATOR OF PEROXISOME PROLIFERATOR-ACTIVATED RECEPTOR GAMMA"/>
    <property type="match status" value="1"/>
</dbReference>
<proteinExistence type="inferred from homology"/>
<dbReference type="Proteomes" id="UP000807504">
    <property type="component" value="Unassembled WGS sequence"/>
</dbReference>
<dbReference type="GO" id="GO:0004518">
    <property type="term" value="F:nuclease activity"/>
    <property type="evidence" value="ECO:0007669"/>
    <property type="project" value="InterPro"/>
</dbReference>
<dbReference type="OrthoDB" id="6354174at2759"/>
<dbReference type="EMBL" id="JABXBU010002227">
    <property type="protein sequence ID" value="KAF8773145.1"/>
    <property type="molecule type" value="Genomic_DNA"/>
</dbReference>
<organism evidence="3 4">
    <name type="scientific">Argiope bruennichi</name>
    <name type="common">Wasp spider</name>
    <name type="synonym">Aranea bruennichi</name>
    <dbReference type="NCBI Taxonomy" id="94029"/>
    <lineage>
        <taxon>Eukaryota</taxon>
        <taxon>Metazoa</taxon>
        <taxon>Ecdysozoa</taxon>
        <taxon>Arthropoda</taxon>
        <taxon>Chelicerata</taxon>
        <taxon>Arachnida</taxon>
        <taxon>Araneae</taxon>
        <taxon>Araneomorphae</taxon>
        <taxon>Entelegynae</taxon>
        <taxon>Araneoidea</taxon>
        <taxon>Araneidae</taxon>
        <taxon>Argiope</taxon>
    </lineage>
</organism>
<gene>
    <name evidence="3" type="ORF">HNY73_015829</name>
</gene>
<dbReference type="SUPFAM" id="SSF88723">
    <property type="entry name" value="PIN domain-like"/>
    <property type="match status" value="1"/>
</dbReference>
<dbReference type="SMART" id="SM00485">
    <property type="entry name" value="XPGN"/>
    <property type="match status" value="1"/>
</dbReference>
<accession>A0A8T0EKW2</accession>
<evidence type="ECO:0000256" key="1">
    <source>
        <dbReference type="ARBA" id="ARBA00009495"/>
    </source>
</evidence>
<evidence type="ECO:0000259" key="2">
    <source>
        <dbReference type="SMART" id="SM00485"/>
    </source>
</evidence>
<sequence>MGVRGLQTFIENDCPEACKYVSIQQLADEHKSRFSCEPVIVVDGMSLLNRLYTNTSLEWIYGGQWLQFFKELEKFISRFKSIGVKLIFFFDGTVCASKRDEWVRRRLSKSETVASIFSIIKRYKSEPDKKLFQLPTSMGLLARFAVKELGADVYQTDRDADDVIAEYALKHREVFAILSQDSDFIIYNTKTYLSLSHLDLNTLYTIHYDRNCFAEQYLNLFVKQLPLFACLAGNDFVPSDKLRSFHHRISRTKRIHISTIAQTLSKIIQVECWTGDINNSQELDHISRVVFGHYNDSYLIYEGLKSYMLDYCSPPPTVCISVGPTMEKAVYERHLNCCNAPYLFNLLCKMEYESSEVLEDASRLPSALVYREIRQRCYGILFNDFKATTYSDNQSHTQHGDSIVIKEWCAYKGNFMKKPELIKPLPLDIHSFTKNENHILTIEDLWLRGTEIEKLQFFWHILQIPMEFNILISLPKDHIVLACILNYLIGGLKLNPLLEPLEVAAFIAQALWKATSEELKNLMAPSVDAVAVNISSLFMRGVTTILMVLNICDFPFSMTHAMPWRFFDGKLFHHLYNEVKQSPSIRQLCRNDDQTIKDFYYLLSSVINNTVYNFNQFDWKKIFKDFEYPLN</sequence>